<evidence type="ECO:0000313" key="2">
    <source>
        <dbReference type="Proteomes" id="UP000616769"/>
    </source>
</evidence>
<dbReference type="Proteomes" id="UP000616769">
    <property type="component" value="Unassembled WGS sequence"/>
</dbReference>
<reference evidence="1 2" key="1">
    <citation type="journal article" date="2015" name="Parasit. Vectors">
        <title>Draft genome of the scabies mite.</title>
        <authorList>
            <person name="Rider S.D.Jr."/>
            <person name="Morgan M.S."/>
            <person name="Arlian L.G."/>
        </authorList>
    </citation>
    <scope>NUCLEOTIDE SEQUENCE [LARGE SCALE GENOMIC DNA]</scope>
    <source>
        <strain evidence="1">Arlian Lab</strain>
    </source>
</reference>
<dbReference type="GO" id="GO:0031267">
    <property type="term" value="F:small GTPase binding"/>
    <property type="evidence" value="ECO:0007669"/>
    <property type="project" value="TreeGrafter"/>
</dbReference>
<dbReference type="GO" id="GO:0005096">
    <property type="term" value="F:GTPase activator activity"/>
    <property type="evidence" value="ECO:0007669"/>
    <property type="project" value="TreeGrafter"/>
</dbReference>
<protein>
    <submittedName>
        <fullName evidence="1">RAB GTPase-activating protein-like protein 3</fullName>
    </submittedName>
</protein>
<dbReference type="PANTHER" id="PTHR47219:SF19">
    <property type="entry name" value="USP6 N-TERMINAL-LIKE PROTEIN ISOFORM X1"/>
    <property type="match status" value="1"/>
</dbReference>
<dbReference type="PANTHER" id="PTHR47219">
    <property type="entry name" value="RAB GTPASE-ACTIVATING PROTEIN 1-LIKE"/>
    <property type="match status" value="1"/>
</dbReference>
<evidence type="ECO:0000313" key="1">
    <source>
        <dbReference type="EMBL" id="KPM08566.1"/>
    </source>
</evidence>
<proteinExistence type="predicted"/>
<dbReference type="Pfam" id="PF00566">
    <property type="entry name" value="RabGAP-TBC"/>
    <property type="match status" value="1"/>
</dbReference>
<gene>
    <name evidence="1" type="ORF">QR98_0070880</name>
</gene>
<accession>A0A132AC45</accession>
<sequence>MFKHCLKFSLIQKFDIDSTLYTLKWFFQCFLDRVPFSLTLRLWDVFLLDGEIILTGMSYTLLKLHKSNYLVHQIILFSSKLFQFC</sequence>
<dbReference type="SUPFAM" id="SSF47923">
    <property type="entry name" value="Ypt/Rab-GAP domain of gyp1p"/>
    <property type="match status" value="1"/>
</dbReference>
<dbReference type="PROSITE" id="PS50086">
    <property type="entry name" value="TBC_RABGAP"/>
    <property type="match status" value="1"/>
</dbReference>
<dbReference type="InterPro" id="IPR000195">
    <property type="entry name" value="Rab-GAP-TBC_dom"/>
</dbReference>
<dbReference type="EMBL" id="JXLN01012520">
    <property type="protein sequence ID" value="KPM08566.1"/>
    <property type="molecule type" value="Genomic_DNA"/>
</dbReference>
<organism evidence="1 2">
    <name type="scientific">Sarcoptes scabiei</name>
    <name type="common">Itch mite</name>
    <name type="synonym">Acarus scabiei</name>
    <dbReference type="NCBI Taxonomy" id="52283"/>
    <lineage>
        <taxon>Eukaryota</taxon>
        <taxon>Metazoa</taxon>
        <taxon>Ecdysozoa</taxon>
        <taxon>Arthropoda</taxon>
        <taxon>Chelicerata</taxon>
        <taxon>Arachnida</taxon>
        <taxon>Acari</taxon>
        <taxon>Acariformes</taxon>
        <taxon>Sarcoptiformes</taxon>
        <taxon>Astigmata</taxon>
        <taxon>Psoroptidia</taxon>
        <taxon>Sarcoptoidea</taxon>
        <taxon>Sarcoptidae</taxon>
        <taxon>Sarcoptinae</taxon>
        <taxon>Sarcoptes</taxon>
    </lineage>
</organism>
<dbReference type="OrthoDB" id="294251at2759"/>
<dbReference type="Gene3D" id="1.10.472.80">
    <property type="entry name" value="Ypt/Rab-GAP domain of gyp1p, domain 3"/>
    <property type="match status" value="1"/>
</dbReference>
<dbReference type="VEuPathDB" id="VectorBase:SSCA003718"/>
<comment type="caution">
    <text evidence="1">The sequence shown here is derived from an EMBL/GenBank/DDBJ whole genome shotgun (WGS) entry which is preliminary data.</text>
</comment>
<dbReference type="AlphaFoldDB" id="A0A132AC45"/>
<dbReference type="InterPro" id="IPR050302">
    <property type="entry name" value="Rab_GAP_TBC_domain"/>
</dbReference>
<dbReference type="InterPro" id="IPR035969">
    <property type="entry name" value="Rab-GAP_TBC_sf"/>
</dbReference>
<name>A0A132AC45_SARSC</name>